<dbReference type="GO" id="GO:0005737">
    <property type="term" value="C:cytoplasm"/>
    <property type="evidence" value="ECO:0007669"/>
    <property type="project" value="TreeGrafter"/>
</dbReference>
<proteinExistence type="inferred from homology"/>
<dbReference type="SMR" id="A0A3L5TQN5"/>
<evidence type="ECO:0000256" key="4">
    <source>
        <dbReference type="ARBA" id="ARBA00022741"/>
    </source>
</evidence>
<evidence type="ECO:0000313" key="12">
    <source>
        <dbReference type="EMBL" id="OPL21417.1"/>
    </source>
</evidence>
<keyword evidence="6" id="KW-0067">ATP-binding</keyword>
<dbReference type="Pfam" id="PF00069">
    <property type="entry name" value="Pkinase"/>
    <property type="match status" value="1"/>
</dbReference>
<dbReference type="PANTHER" id="PTHR11042:SF160">
    <property type="entry name" value="EUKARYOTIC TRANSLATION INITIATION FACTOR 2-ALPHA KINASE 1"/>
    <property type="match status" value="1"/>
</dbReference>
<organism evidence="12 13">
    <name type="scientific">Mytilus galloprovincialis</name>
    <name type="common">Mediterranean mussel</name>
    <dbReference type="NCBI Taxonomy" id="29158"/>
    <lineage>
        <taxon>Eukaryota</taxon>
        <taxon>Metazoa</taxon>
        <taxon>Spiralia</taxon>
        <taxon>Lophotrochozoa</taxon>
        <taxon>Mollusca</taxon>
        <taxon>Bivalvia</taxon>
        <taxon>Autobranchia</taxon>
        <taxon>Pteriomorphia</taxon>
        <taxon>Mytilida</taxon>
        <taxon>Mytiloidea</taxon>
        <taxon>Mytilidae</taxon>
        <taxon>Mytilinae</taxon>
        <taxon>Mytilus</taxon>
    </lineage>
</organism>
<evidence type="ECO:0000313" key="13">
    <source>
        <dbReference type="Proteomes" id="UP000266721"/>
    </source>
</evidence>
<dbReference type="GO" id="GO:0005524">
    <property type="term" value="F:ATP binding"/>
    <property type="evidence" value="ECO:0007669"/>
    <property type="project" value="UniProtKB-KW"/>
</dbReference>
<protein>
    <recommendedName>
        <fullName evidence="1">non-specific serine/threonine protein kinase</fullName>
        <ecNumber evidence="1">2.7.11.1</ecNumber>
    </recommendedName>
</protein>
<comment type="similarity">
    <text evidence="8">Belongs to the protein kinase superfamily. Ser/Thr protein kinase family. GCN2 subfamily.</text>
</comment>
<comment type="caution">
    <text evidence="12">The sequence shown here is derived from an EMBL/GenBank/DDBJ whole genome shotgun (WGS) entry which is preliminary data.</text>
</comment>
<feature type="domain" description="Protein kinase" evidence="11">
    <location>
        <begin position="1"/>
        <end position="209"/>
    </location>
</feature>
<dbReference type="PROSITE" id="PS50011">
    <property type="entry name" value="PROTEIN_KINASE_DOM"/>
    <property type="match status" value="1"/>
</dbReference>
<dbReference type="AlphaFoldDB" id="A0A3L5TQN5"/>
<accession>A0A3L5TQN5</accession>
<dbReference type="InterPro" id="IPR000719">
    <property type="entry name" value="Prot_kinase_dom"/>
</dbReference>
<evidence type="ECO:0000256" key="3">
    <source>
        <dbReference type="ARBA" id="ARBA00022679"/>
    </source>
</evidence>
<dbReference type="CDD" id="cd00180">
    <property type="entry name" value="PKc"/>
    <property type="match status" value="1"/>
</dbReference>
<keyword evidence="13" id="KW-1185">Reference proteome</keyword>
<evidence type="ECO:0000256" key="2">
    <source>
        <dbReference type="ARBA" id="ARBA00022527"/>
    </source>
</evidence>
<dbReference type="EC" id="2.7.11.1" evidence="1"/>
<dbReference type="InterPro" id="IPR008271">
    <property type="entry name" value="Ser/Thr_kinase_AS"/>
</dbReference>
<dbReference type="Proteomes" id="UP000266721">
    <property type="component" value="Unassembled WGS sequence"/>
</dbReference>
<dbReference type="GO" id="GO:0004694">
    <property type="term" value="F:eukaryotic translation initiation factor 2alpha kinase activity"/>
    <property type="evidence" value="ECO:0007669"/>
    <property type="project" value="TreeGrafter"/>
</dbReference>
<dbReference type="InterPro" id="IPR011009">
    <property type="entry name" value="Kinase-like_dom_sf"/>
</dbReference>
<dbReference type="EMBL" id="KV591856">
    <property type="protein sequence ID" value="OPL21417.1"/>
    <property type="molecule type" value="Genomic_DNA"/>
</dbReference>
<evidence type="ECO:0000259" key="11">
    <source>
        <dbReference type="PROSITE" id="PS50011"/>
    </source>
</evidence>
<dbReference type="Gene3D" id="1.10.510.10">
    <property type="entry name" value="Transferase(Phosphotransferase) domain 1"/>
    <property type="match status" value="1"/>
</dbReference>
<sequence>MNKEYKGKKLSVLTADMDYQHFVQYKGSCIEDVDGCITLYLFMEKCDGNLDDIYIEKGLGSRKMIDICIETAKGVNFLHKHGIVHRDIKPQNFLVKDGIIKICDVGHSKEEDKIVTIGTQRGTKKYHPPEIMNDYSIHTPKSDIYSLGMVFCEVWKDGWTNSTGLLSSLSNTDTKQKVQKAMKKIITGCLHNDPNNRPDIQTLLKQLYSI</sequence>
<keyword evidence="3" id="KW-0808">Transferase</keyword>
<name>A0A3L5TQN5_MYTGA</name>
<evidence type="ECO:0000256" key="7">
    <source>
        <dbReference type="ARBA" id="ARBA00023193"/>
    </source>
</evidence>
<dbReference type="GO" id="GO:0017148">
    <property type="term" value="P:negative regulation of translation"/>
    <property type="evidence" value="ECO:0007669"/>
    <property type="project" value="UniProtKB-KW"/>
</dbReference>
<keyword evidence="7" id="KW-0652">Protein synthesis inhibitor</keyword>
<reference evidence="12 13" key="1">
    <citation type="journal article" date="2016" name="PLoS ONE">
        <title>A First Insight into the Genome of the Filter-Feeder Mussel Mytilus galloprovincialis.</title>
        <authorList>
            <person name="Murgarella M."/>
            <person name="Puiu D."/>
            <person name="Novoa B."/>
            <person name="Figueras A."/>
            <person name="Posada D."/>
            <person name="Canchaya C."/>
        </authorList>
    </citation>
    <scope>NUCLEOTIDE SEQUENCE [LARGE SCALE GENOMIC DNA]</scope>
    <source>
        <tissue evidence="12">Muscle</tissue>
    </source>
</reference>
<dbReference type="PANTHER" id="PTHR11042">
    <property type="entry name" value="EUKARYOTIC TRANSLATION INITIATION FACTOR 2-ALPHA KINASE EIF2-ALPHA KINASE -RELATED"/>
    <property type="match status" value="1"/>
</dbReference>
<evidence type="ECO:0000256" key="6">
    <source>
        <dbReference type="ARBA" id="ARBA00022840"/>
    </source>
</evidence>
<dbReference type="InterPro" id="IPR050339">
    <property type="entry name" value="CC_SR_Kinase"/>
</dbReference>
<dbReference type="SMART" id="SM00220">
    <property type="entry name" value="S_TKc"/>
    <property type="match status" value="1"/>
</dbReference>
<gene>
    <name evidence="12" type="ORF">AM593_04280</name>
</gene>
<feature type="non-terminal residue" evidence="12">
    <location>
        <position position="1"/>
    </location>
</feature>
<dbReference type="GO" id="GO:0005634">
    <property type="term" value="C:nucleus"/>
    <property type="evidence" value="ECO:0007669"/>
    <property type="project" value="TreeGrafter"/>
</dbReference>
<dbReference type="PROSITE" id="PS00108">
    <property type="entry name" value="PROTEIN_KINASE_ST"/>
    <property type="match status" value="1"/>
</dbReference>
<evidence type="ECO:0000256" key="8">
    <source>
        <dbReference type="ARBA" id="ARBA00037982"/>
    </source>
</evidence>
<keyword evidence="5" id="KW-0418">Kinase</keyword>
<dbReference type="SUPFAM" id="SSF56112">
    <property type="entry name" value="Protein kinase-like (PK-like)"/>
    <property type="match status" value="1"/>
</dbReference>
<comment type="catalytic activity">
    <reaction evidence="10">
        <text>L-seryl-[protein] + ATP = O-phospho-L-seryl-[protein] + ADP + H(+)</text>
        <dbReference type="Rhea" id="RHEA:17989"/>
        <dbReference type="Rhea" id="RHEA-COMP:9863"/>
        <dbReference type="Rhea" id="RHEA-COMP:11604"/>
        <dbReference type="ChEBI" id="CHEBI:15378"/>
        <dbReference type="ChEBI" id="CHEBI:29999"/>
        <dbReference type="ChEBI" id="CHEBI:30616"/>
        <dbReference type="ChEBI" id="CHEBI:83421"/>
        <dbReference type="ChEBI" id="CHEBI:456216"/>
        <dbReference type="EC" id="2.7.11.1"/>
    </reaction>
    <physiologicalReaction direction="left-to-right" evidence="10">
        <dbReference type="Rhea" id="RHEA:17990"/>
    </physiologicalReaction>
</comment>
<evidence type="ECO:0000256" key="5">
    <source>
        <dbReference type="ARBA" id="ARBA00022777"/>
    </source>
</evidence>
<comment type="catalytic activity">
    <reaction evidence="9">
        <text>L-threonyl-[protein] + ATP = O-phospho-L-threonyl-[protein] + ADP + H(+)</text>
        <dbReference type="Rhea" id="RHEA:46608"/>
        <dbReference type="Rhea" id="RHEA-COMP:11060"/>
        <dbReference type="Rhea" id="RHEA-COMP:11605"/>
        <dbReference type="ChEBI" id="CHEBI:15378"/>
        <dbReference type="ChEBI" id="CHEBI:30013"/>
        <dbReference type="ChEBI" id="CHEBI:30616"/>
        <dbReference type="ChEBI" id="CHEBI:61977"/>
        <dbReference type="ChEBI" id="CHEBI:456216"/>
        <dbReference type="EC" id="2.7.11.1"/>
    </reaction>
    <physiologicalReaction direction="left-to-right" evidence="9">
        <dbReference type="Rhea" id="RHEA:46609"/>
    </physiologicalReaction>
</comment>
<keyword evidence="4" id="KW-0547">Nucleotide-binding</keyword>
<evidence type="ECO:0000256" key="1">
    <source>
        <dbReference type="ARBA" id="ARBA00012513"/>
    </source>
</evidence>
<keyword evidence="2" id="KW-0723">Serine/threonine-protein kinase</keyword>
<evidence type="ECO:0000256" key="9">
    <source>
        <dbReference type="ARBA" id="ARBA00048659"/>
    </source>
</evidence>
<evidence type="ECO:0000256" key="10">
    <source>
        <dbReference type="ARBA" id="ARBA00048977"/>
    </source>
</evidence>